<sequence>MGKNSTMTTQRPTIVGHLHPDLDCITAIWILCRWGGMHDAELRFVPAGTTLDGRPVDSDPNVIHVDTGGGRFDHHHTNDRALSAAELVRRAVAPGDSALARIVHNVTDIDHAYVDLSTIFNINDLIAGYHGCFPEQPERVVGAMSTNFDAWHAHEERQNRLADAFSRRIEFDTPWG</sequence>
<evidence type="ECO:0000313" key="1">
    <source>
        <dbReference type="EMBL" id="CAA9374959.1"/>
    </source>
</evidence>
<gene>
    <name evidence="1" type="ORF">AVDCRST_MAG93-8743</name>
</gene>
<name>A0A6J4N164_9CHLR</name>
<dbReference type="AlphaFoldDB" id="A0A6J4N164"/>
<feature type="non-terminal residue" evidence="1">
    <location>
        <position position="176"/>
    </location>
</feature>
<dbReference type="SUPFAM" id="SSF64182">
    <property type="entry name" value="DHH phosphoesterases"/>
    <property type="match status" value="1"/>
</dbReference>
<dbReference type="EMBL" id="CADCTR010002938">
    <property type="protein sequence ID" value="CAA9374959.1"/>
    <property type="molecule type" value="Genomic_DNA"/>
</dbReference>
<reference evidence="1" key="1">
    <citation type="submission" date="2020-02" db="EMBL/GenBank/DDBJ databases">
        <authorList>
            <person name="Meier V. D."/>
        </authorList>
    </citation>
    <scope>NUCLEOTIDE SEQUENCE</scope>
    <source>
        <strain evidence="1">AVDCRST_MAG93</strain>
    </source>
</reference>
<accession>A0A6J4N164</accession>
<dbReference type="InterPro" id="IPR038763">
    <property type="entry name" value="DHH_sf"/>
</dbReference>
<protein>
    <submittedName>
        <fullName evidence="1">Uncharacterized protein</fullName>
    </submittedName>
</protein>
<proteinExistence type="predicted"/>
<organism evidence="1">
    <name type="scientific">uncultured Chloroflexia bacterium</name>
    <dbReference type="NCBI Taxonomy" id="1672391"/>
    <lineage>
        <taxon>Bacteria</taxon>
        <taxon>Bacillati</taxon>
        <taxon>Chloroflexota</taxon>
        <taxon>Chloroflexia</taxon>
        <taxon>environmental samples</taxon>
    </lineage>
</organism>